<dbReference type="SUPFAM" id="SSF53067">
    <property type="entry name" value="Actin-like ATPase domain"/>
    <property type="match status" value="1"/>
</dbReference>
<dbReference type="GO" id="GO:0006355">
    <property type="term" value="P:regulation of DNA-templated transcription"/>
    <property type="evidence" value="ECO:0007669"/>
    <property type="project" value="InterPro"/>
</dbReference>
<dbReference type="Pfam" id="PF13412">
    <property type="entry name" value="HTH_24"/>
    <property type="match status" value="1"/>
</dbReference>
<dbReference type="InterPro" id="IPR036390">
    <property type="entry name" value="WH_DNA-bd_sf"/>
</dbReference>
<evidence type="ECO:0000256" key="3">
    <source>
        <dbReference type="ARBA" id="ARBA00022629"/>
    </source>
</evidence>
<proteinExistence type="inferred from homology"/>
<dbReference type="CDD" id="cd24076">
    <property type="entry name" value="ASKHA_ATPase_ROK_BsXylR-like"/>
    <property type="match status" value="1"/>
</dbReference>
<gene>
    <name evidence="5" type="ORF">SAMN02746091_01159</name>
</gene>
<evidence type="ECO:0000256" key="2">
    <source>
        <dbReference type="ARBA" id="ARBA00006479"/>
    </source>
</evidence>
<dbReference type="InterPro" id="IPR036388">
    <property type="entry name" value="WH-like_DNA-bd_sf"/>
</dbReference>
<dbReference type="Gene3D" id="1.10.10.10">
    <property type="entry name" value="Winged helix-like DNA-binding domain superfamily/Winged helix DNA-binding domain"/>
    <property type="match status" value="1"/>
</dbReference>
<keyword evidence="6" id="KW-1185">Reference proteome</keyword>
<feature type="domain" description="HTH crp-type" evidence="4">
    <location>
        <begin position="20"/>
        <end position="77"/>
    </location>
</feature>
<dbReference type="PANTHER" id="PTHR18964:SF149">
    <property type="entry name" value="BIFUNCTIONAL UDP-N-ACETYLGLUCOSAMINE 2-EPIMERASE_N-ACETYLMANNOSAMINE KINASE"/>
    <property type="match status" value="1"/>
</dbReference>
<dbReference type="GO" id="GO:0003677">
    <property type="term" value="F:DNA binding"/>
    <property type="evidence" value="ECO:0007669"/>
    <property type="project" value="InterPro"/>
</dbReference>
<dbReference type="InterPro" id="IPR012318">
    <property type="entry name" value="HTH_CRP"/>
</dbReference>
<evidence type="ECO:0000259" key="4">
    <source>
        <dbReference type="SMART" id="SM00419"/>
    </source>
</evidence>
<comment type="function">
    <text evidence="1">Transcriptional repressor of xylose-utilizing enzymes.</text>
</comment>
<sequence>MDNIVPGSFQLMKKINTGLIIDVIRLKGPISRAEIAKILNLTPATVTNITAELINKNIIVESDLGQSTGGRKPILLKINADSYYILSVHIGSTRIRTAVLNMESKIIDKITVKTTPNTTYEEALNIIKDGIEELVKENEINKEKLLGIGIAAHGIVDAEKGKIVYSPNYGWKNKDIRTDIEKIFDVPAFLDRDVRAMALSESWYGAGKYVDQFISVKIGYGVGMSLINNKQQMRGYTDGFGEFGHTKVCFDGPLCSCGNRGCIETFSSEKAVERYAAELGLEKDCMAIHELSLKGDERAISAINRASEYLGLAVANLINTFNPQLIVLGGDLIDVNDYYLNGTIENAKKYALPDLFESCEIKRADTKGDAIIKGAAVLVLDNLFDNI</sequence>
<dbReference type="AlphaFoldDB" id="A0A1M4WHU5"/>
<evidence type="ECO:0000256" key="1">
    <source>
        <dbReference type="ARBA" id="ARBA00002486"/>
    </source>
</evidence>
<protein>
    <submittedName>
        <fullName evidence="5">Transcriptional regulator, MarR family</fullName>
    </submittedName>
</protein>
<organism evidence="5 6">
    <name type="scientific">Caloramator proteoclasticus DSM 10124</name>
    <dbReference type="NCBI Taxonomy" id="1121262"/>
    <lineage>
        <taxon>Bacteria</taxon>
        <taxon>Bacillati</taxon>
        <taxon>Bacillota</taxon>
        <taxon>Clostridia</taxon>
        <taxon>Eubacteriales</taxon>
        <taxon>Clostridiaceae</taxon>
        <taxon>Caloramator</taxon>
    </lineage>
</organism>
<keyword evidence="3" id="KW-0859">Xylose metabolism</keyword>
<comment type="similarity">
    <text evidence="2">Belongs to the ROK (NagC/XylR) family.</text>
</comment>
<dbReference type="RefSeq" id="WP_073248346.1">
    <property type="nucleotide sequence ID" value="NZ_FQVG01000017.1"/>
</dbReference>
<dbReference type="InterPro" id="IPR043129">
    <property type="entry name" value="ATPase_NBD"/>
</dbReference>
<evidence type="ECO:0000313" key="5">
    <source>
        <dbReference type="EMBL" id="SHE80808.1"/>
    </source>
</evidence>
<dbReference type="SMART" id="SM00419">
    <property type="entry name" value="HTH_CRP"/>
    <property type="match status" value="1"/>
</dbReference>
<dbReference type="InterPro" id="IPR000600">
    <property type="entry name" value="ROK"/>
</dbReference>
<dbReference type="Proteomes" id="UP000184423">
    <property type="component" value="Unassembled WGS sequence"/>
</dbReference>
<keyword evidence="3" id="KW-0119">Carbohydrate metabolism</keyword>
<dbReference type="Gene3D" id="3.30.420.40">
    <property type="match status" value="2"/>
</dbReference>
<dbReference type="EMBL" id="FQVG01000017">
    <property type="protein sequence ID" value="SHE80808.1"/>
    <property type="molecule type" value="Genomic_DNA"/>
</dbReference>
<evidence type="ECO:0000313" key="6">
    <source>
        <dbReference type="Proteomes" id="UP000184423"/>
    </source>
</evidence>
<reference evidence="6" key="1">
    <citation type="submission" date="2016-11" db="EMBL/GenBank/DDBJ databases">
        <authorList>
            <person name="Varghese N."/>
            <person name="Submissions S."/>
        </authorList>
    </citation>
    <scope>NUCLEOTIDE SEQUENCE [LARGE SCALE GENOMIC DNA]</scope>
    <source>
        <strain evidence="6">DSM 10124</strain>
    </source>
</reference>
<dbReference type="GO" id="GO:0042732">
    <property type="term" value="P:D-xylose metabolic process"/>
    <property type="evidence" value="ECO:0007669"/>
    <property type="project" value="UniProtKB-KW"/>
</dbReference>
<name>A0A1M4WHU5_9CLOT</name>
<accession>A0A1M4WHU5</accession>
<dbReference type="SUPFAM" id="SSF46785">
    <property type="entry name" value="Winged helix' DNA-binding domain"/>
    <property type="match status" value="1"/>
</dbReference>
<dbReference type="PANTHER" id="PTHR18964">
    <property type="entry name" value="ROK (REPRESSOR, ORF, KINASE) FAMILY"/>
    <property type="match status" value="1"/>
</dbReference>
<dbReference type="Pfam" id="PF00480">
    <property type="entry name" value="ROK"/>
    <property type="match status" value="1"/>
</dbReference>